<dbReference type="InterPro" id="IPR006944">
    <property type="entry name" value="Phage/GTA_portal"/>
</dbReference>
<dbReference type="InterPro" id="IPR006427">
    <property type="entry name" value="Portal_HK97"/>
</dbReference>
<proteinExistence type="predicted"/>
<name>A0A8J7W4S6_9FIRM</name>
<dbReference type="RefSeq" id="WP_227019176.1">
    <property type="nucleotide sequence ID" value="NZ_JAGSND010000010.1"/>
</dbReference>
<dbReference type="AlphaFoldDB" id="A0A8J7W4S6"/>
<comment type="caution">
    <text evidence="1">The sequence shown here is derived from an EMBL/GenBank/DDBJ whole genome shotgun (WGS) entry which is preliminary data.</text>
</comment>
<gene>
    <name evidence="1" type="ORF">KCX82_14220</name>
</gene>
<evidence type="ECO:0000313" key="1">
    <source>
        <dbReference type="EMBL" id="MBR0599041.1"/>
    </source>
</evidence>
<dbReference type="Proteomes" id="UP000675664">
    <property type="component" value="Unassembled WGS sequence"/>
</dbReference>
<sequence>MLNGYNNRITSFNGGIYDDDTVRACVDAIARHFAKMKPTHKLKNVEQSSNLNKLLSLRPNTEMSSYDFLYKICTNLYIENNAYIYIRRDSFGNIIGLYPVLYNQAELIEDRLGNFYLRFNFSGSQTITESIENIIVLRKHFYKNDFYGESNHQTLNPVINLLYTINQGIIQAVKTSGLIRGILKLVGMLQGDDKTELKKQFEEDYLSAQNSGGIAVTDDRSTYIPIESKPILVDDKNTALAKDKVYTYFGVSEGIVKGKYTEDEWQSFYESVLEPLAISFSQEFTAKIFTQREIDFGNTVVFIADRLSYMNTKSKIDMIVAVKELGVLNKGQLAEILNLSPPPDAEEYLQSLNYINSKIANQYQLNNGKEGEKVDGE</sequence>
<accession>A0A8J7W4S6</accession>
<reference evidence="1" key="2">
    <citation type="submission" date="2021-04" db="EMBL/GenBank/DDBJ databases">
        <authorList>
            <person name="Liu J."/>
        </authorList>
    </citation>
    <scope>NUCLEOTIDE SEQUENCE</scope>
    <source>
        <strain evidence="1">BAD-6</strain>
    </source>
</reference>
<organism evidence="1 2">
    <name type="scientific">Sinanaerobacter chloroacetimidivorans</name>
    <dbReference type="NCBI Taxonomy" id="2818044"/>
    <lineage>
        <taxon>Bacteria</taxon>
        <taxon>Bacillati</taxon>
        <taxon>Bacillota</taxon>
        <taxon>Clostridia</taxon>
        <taxon>Peptostreptococcales</taxon>
        <taxon>Anaerovoracaceae</taxon>
        <taxon>Sinanaerobacter</taxon>
    </lineage>
</organism>
<keyword evidence="2" id="KW-1185">Reference proteome</keyword>
<dbReference type="NCBIfam" id="TIGR01537">
    <property type="entry name" value="portal_HK97"/>
    <property type="match status" value="1"/>
</dbReference>
<evidence type="ECO:0000313" key="2">
    <source>
        <dbReference type="Proteomes" id="UP000675664"/>
    </source>
</evidence>
<dbReference type="Pfam" id="PF04860">
    <property type="entry name" value="Phage_portal"/>
    <property type="match status" value="1"/>
</dbReference>
<dbReference type="EMBL" id="JAGSND010000010">
    <property type="protein sequence ID" value="MBR0599041.1"/>
    <property type="molecule type" value="Genomic_DNA"/>
</dbReference>
<reference evidence="1" key="1">
    <citation type="submission" date="2021-04" db="EMBL/GenBank/DDBJ databases">
        <title>Sinoanaerobacter chloroacetimidivorans sp. nov., an obligate anaerobic bacterium isolated from anaerobic sludge.</title>
        <authorList>
            <person name="Bao Y."/>
        </authorList>
    </citation>
    <scope>NUCLEOTIDE SEQUENCE</scope>
    <source>
        <strain evidence="1">BAD-6</strain>
    </source>
</reference>
<protein>
    <submittedName>
        <fullName evidence="1">Phage portal protein</fullName>
    </submittedName>
</protein>